<dbReference type="GO" id="GO:0098609">
    <property type="term" value="P:cell-cell adhesion"/>
    <property type="evidence" value="ECO:0007669"/>
    <property type="project" value="TreeGrafter"/>
</dbReference>
<keyword evidence="5" id="KW-0325">Glycoprotein</keyword>
<evidence type="ECO:0000256" key="7">
    <source>
        <dbReference type="SAM" id="Phobius"/>
    </source>
</evidence>
<sequence length="729" mass="81804">MKVSGLYTHACRMICLLLISACVLVRTESLSLNTSYARLGRRANIKCPFYPVKTWVGGIGEKSLVSITNYKHVNRNRPNAKSLALSEMYSLIIYNVTSFDFQVYRCTGNKLDTYDIQLKQAIDPSNIKIIKETEPHKIIGVVGQNMSMTCTVTSGIPEETLIIKDDDETEMVQGGPGSVKFQLNPDHNDDGRNFTCLAISYKPNITVQACPHNTTMAGNPLELRCNDEEGSTNVISGYKWQHNGKYLTHTLQVLQINVTTRMDNGNFTCTAKNEAGEARDTIEINVLYAPVIEKYSVSFSENNQNISVNCNVSGNPNNFTFGEWKHISDVNTVIRHLNGSDEGRLNISSFTGTAKAYENGGVYVCNVSNGIRSTDDKLWQTGKIQVIIKESPVFTEQSKPEQIGYIDNTSSLFVDVMSSSKILSTTWFREGSEVAKIDRLTMTRKSQIIKASFHTKMVFTKGYRCTLTINKTKPEDFHNYTVTVQNEYGYSSFIIQLQYAGPPRTPQIISVKRTSNGILVKWESVFDGGYTTTYELEYRKVTGTKWDRIQIEENILSTNFIAAPNTDYLVRIKAVNKMGHSSFTKQQKVSAEDTESQHSAVIYGTSVFTVIMFCISGVFGCFWCYSIIEKKGRMEADNHDMDINQDQQIAENNGVVNDNNIPEINIVPPADNNINVNVLQDAFDQNILQGAFGESCEGYSSIDRRKRMSRGQKVSYMANRSTKVFSTEL</sequence>
<keyword evidence="6" id="KW-0393">Immunoglobulin domain</keyword>
<keyword evidence="7" id="KW-1133">Transmembrane helix</keyword>
<feature type="domain" description="Fibronectin type-III" evidence="10">
    <location>
        <begin position="502"/>
        <end position="594"/>
    </location>
</feature>
<dbReference type="Pfam" id="PF00041">
    <property type="entry name" value="fn3"/>
    <property type="match status" value="1"/>
</dbReference>
<dbReference type="CDD" id="cd00063">
    <property type="entry name" value="FN3"/>
    <property type="match status" value="1"/>
</dbReference>
<evidence type="ECO:0000256" key="2">
    <source>
        <dbReference type="ARBA" id="ARBA00022737"/>
    </source>
</evidence>
<organism evidence="11 12">
    <name type="scientific">Mytilus edulis</name>
    <name type="common">Blue mussel</name>
    <dbReference type="NCBI Taxonomy" id="6550"/>
    <lineage>
        <taxon>Eukaryota</taxon>
        <taxon>Metazoa</taxon>
        <taxon>Spiralia</taxon>
        <taxon>Lophotrochozoa</taxon>
        <taxon>Mollusca</taxon>
        <taxon>Bivalvia</taxon>
        <taxon>Autobranchia</taxon>
        <taxon>Pteriomorphia</taxon>
        <taxon>Mytilida</taxon>
        <taxon>Mytiloidea</taxon>
        <taxon>Mytilidae</taxon>
        <taxon>Mytilinae</taxon>
        <taxon>Mytilus</taxon>
    </lineage>
</organism>
<dbReference type="Gene3D" id="2.60.40.10">
    <property type="entry name" value="Immunoglobulins"/>
    <property type="match status" value="3"/>
</dbReference>
<feature type="domain" description="Ig-like" evidence="9">
    <location>
        <begin position="290"/>
        <end position="370"/>
    </location>
</feature>
<evidence type="ECO:0000256" key="4">
    <source>
        <dbReference type="ARBA" id="ARBA00023157"/>
    </source>
</evidence>
<evidence type="ECO:0000256" key="1">
    <source>
        <dbReference type="ARBA" id="ARBA00004479"/>
    </source>
</evidence>
<comment type="subcellular location">
    <subcellularLocation>
        <location evidence="1">Membrane</location>
        <topology evidence="1">Single-pass type I membrane protein</topology>
    </subcellularLocation>
</comment>
<dbReference type="PROSITE" id="PS50853">
    <property type="entry name" value="FN3"/>
    <property type="match status" value="1"/>
</dbReference>
<keyword evidence="12" id="KW-1185">Reference proteome</keyword>
<dbReference type="InterPro" id="IPR036116">
    <property type="entry name" value="FN3_sf"/>
</dbReference>
<comment type="caution">
    <text evidence="11">The sequence shown here is derived from an EMBL/GenBank/DDBJ whole genome shotgun (WGS) entry which is preliminary data.</text>
</comment>
<dbReference type="Pfam" id="PF07679">
    <property type="entry name" value="I-set"/>
    <property type="match status" value="1"/>
</dbReference>
<dbReference type="InterPro" id="IPR013098">
    <property type="entry name" value="Ig_I-set"/>
</dbReference>
<evidence type="ECO:0000256" key="3">
    <source>
        <dbReference type="ARBA" id="ARBA00023136"/>
    </source>
</evidence>
<dbReference type="Pfam" id="PF13927">
    <property type="entry name" value="Ig_3"/>
    <property type="match status" value="1"/>
</dbReference>
<dbReference type="InterPro" id="IPR007110">
    <property type="entry name" value="Ig-like_dom"/>
</dbReference>
<keyword evidence="2" id="KW-0677">Repeat</keyword>
<gene>
    <name evidence="11" type="ORF">MEDL_38302</name>
</gene>
<dbReference type="EMBL" id="CAJPWZ010001838">
    <property type="protein sequence ID" value="CAG2225149.1"/>
    <property type="molecule type" value="Genomic_DNA"/>
</dbReference>
<dbReference type="PANTHER" id="PTHR11640:SF31">
    <property type="entry name" value="IRREGULAR CHIASM C-ROUGHEST PROTEIN-RELATED"/>
    <property type="match status" value="1"/>
</dbReference>
<dbReference type="AlphaFoldDB" id="A0A8S3SVL9"/>
<dbReference type="InterPro" id="IPR051275">
    <property type="entry name" value="Cell_adhesion_signaling"/>
</dbReference>
<feature type="chain" id="PRO_5035806688" evidence="8">
    <location>
        <begin position="30"/>
        <end position="729"/>
    </location>
</feature>
<protein>
    <submittedName>
        <fullName evidence="11">Uncharacterized protein</fullName>
    </submittedName>
</protein>
<dbReference type="InterPro" id="IPR036179">
    <property type="entry name" value="Ig-like_dom_sf"/>
</dbReference>
<dbReference type="GO" id="GO:0005911">
    <property type="term" value="C:cell-cell junction"/>
    <property type="evidence" value="ECO:0007669"/>
    <property type="project" value="TreeGrafter"/>
</dbReference>
<evidence type="ECO:0000256" key="8">
    <source>
        <dbReference type="SAM" id="SignalP"/>
    </source>
</evidence>
<feature type="domain" description="Ig-like" evidence="9">
    <location>
        <begin position="203"/>
        <end position="285"/>
    </location>
</feature>
<accession>A0A8S3SVL9</accession>
<proteinExistence type="predicted"/>
<keyword evidence="7" id="KW-0812">Transmembrane</keyword>
<name>A0A8S3SVL9_MYTED</name>
<evidence type="ECO:0000313" key="12">
    <source>
        <dbReference type="Proteomes" id="UP000683360"/>
    </source>
</evidence>
<dbReference type="OrthoDB" id="10039395at2759"/>
<dbReference type="SUPFAM" id="SSF49265">
    <property type="entry name" value="Fibronectin type III"/>
    <property type="match status" value="1"/>
</dbReference>
<dbReference type="SUPFAM" id="SSF48726">
    <property type="entry name" value="Immunoglobulin"/>
    <property type="match status" value="3"/>
</dbReference>
<dbReference type="InterPro" id="IPR003961">
    <property type="entry name" value="FN3_dom"/>
</dbReference>
<dbReference type="PROSITE" id="PS50835">
    <property type="entry name" value="IG_LIKE"/>
    <property type="match status" value="2"/>
</dbReference>
<evidence type="ECO:0000256" key="6">
    <source>
        <dbReference type="ARBA" id="ARBA00023319"/>
    </source>
</evidence>
<keyword evidence="4" id="KW-1015">Disulfide bond</keyword>
<dbReference type="GO" id="GO:0005886">
    <property type="term" value="C:plasma membrane"/>
    <property type="evidence" value="ECO:0007669"/>
    <property type="project" value="TreeGrafter"/>
</dbReference>
<dbReference type="SMART" id="SM00060">
    <property type="entry name" value="FN3"/>
    <property type="match status" value="1"/>
</dbReference>
<feature type="signal peptide" evidence="8">
    <location>
        <begin position="1"/>
        <end position="29"/>
    </location>
</feature>
<evidence type="ECO:0000259" key="9">
    <source>
        <dbReference type="PROSITE" id="PS50835"/>
    </source>
</evidence>
<evidence type="ECO:0000256" key="5">
    <source>
        <dbReference type="ARBA" id="ARBA00023180"/>
    </source>
</evidence>
<feature type="transmembrane region" description="Helical" evidence="7">
    <location>
        <begin position="600"/>
        <end position="625"/>
    </location>
</feature>
<keyword evidence="8" id="KW-0732">Signal</keyword>
<dbReference type="InterPro" id="IPR003599">
    <property type="entry name" value="Ig_sub"/>
</dbReference>
<evidence type="ECO:0000313" key="11">
    <source>
        <dbReference type="EMBL" id="CAG2225149.1"/>
    </source>
</evidence>
<dbReference type="PANTHER" id="PTHR11640">
    <property type="entry name" value="NEPHRIN"/>
    <property type="match status" value="1"/>
</dbReference>
<dbReference type="InterPro" id="IPR013783">
    <property type="entry name" value="Ig-like_fold"/>
</dbReference>
<keyword evidence="3 7" id="KW-0472">Membrane</keyword>
<evidence type="ECO:0000259" key="10">
    <source>
        <dbReference type="PROSITE" id="PS50853"/>
    </source>
</evidence>
<dbReference type="Proteomes" id="UP000683360">
    <property type="component" value="Unassembled WGS sequence"/>
</dbReference>
<dbReference type="GO" id="GO:0050839">
    <property type="term" value="F:cell adhesion molecule binding"/>
    <property type="evidence" value="ECO:0007669"/>
    <property type="project" value="TreeGrafter"/>
</dbReference>
<dbReference type="SMART" id="SM00409">
    <property type="entry name" value="IG"/>
    <property type="match status" value="4"/>
</dbReference>
<reference evidence="11" key="1">
    <citation type="submission" date="2021-03" db="EMBL/GenBank/DDBJ databases">
        <authorList>
            <person name="Bekaert M."/>
        </authorList>
    </citation>
    <scope>NUCLEOTIDE SEQUENCE</scope>
</reference>